<dbReference type="Proteomes" id="UP000635071">
    <property type="component" value="Unassembled WGS sequence"/>
</dbReference>
<dbReference type="InterPro" id="IPR007485">
    <property type="entry name" value="LPS_assembly_LptE"/>
</dbReference>
<accession>A0A916ZRG6</accession>
<dbReference type="AlphaFoldDB" id="A0A916ZRG6"/>
<sequence length="171" mass="18201">MSPDRRLRAGLTVLLLLVLAACGLKPVYSGGSKSPAAVMLTQVEIAPVPERAGFLVRQALIDRFGTPVAAPSYRLEIELDDQIVAFGVRGDNSAARERRTLRARYRLVDVASNAVVLDATAGADAGIDRVSSNYAVVAAETTALDRLSVDIARQITARIAQFSRVAPDVPS</sequence>
<proteinExistence type="predicted"/>
<evidence type="ECO:0000313" key="2">
    <source>
        <dbReference type="Proteomes" id="UP000635071"/>
    </source>
</evidence>
<comment type="caution">
    <text evidence="1">The sequence shown here is derived from an EMBL/GenBank/DDBJ whole genome shotgun (WGS) entry which is preliminary data.</text>
</comment>
<dbReference type="Pfam" id="PF04390">
    <property type="entry name" value="LptE"/>
    <property type="match status" value="1"/>
</dbReference>
<evidence type="ECO:0008006" key="3">
    <source>
        <dbReference type="Google" id="ProtNLM"/>
    </source>
</evidence>
<name>A0A916ZRG6_9SPHN</name>
<dbReference type="RefSeq" id="WP_243450630.1">
    <property type="nucleotide sequence ID" value="NZ_BMJM01000004.1"/>
</dbReference>
<dbReference type="GO" id="GO:0043165">
    <property type="term" value="P:Gram-negative-bacterium-type cell outer membrane assembly"/>
    <property type="evidence" value="ECO:0007669"/>
    <property type="project" value="InterPro"/>
</dbReference>
<dbReference type="GO" id="GO:0019867">
    <property type="term" value="C:outer membrane"/>
    <property type="evidence" value="ECO:0007669"/>
    <property type="project" value="InterPro"/>
</dbReference>
<keyword evidence="2" id="KW-1185">Reference proteome</keyword>
<protein>
    <recommendedName>
        <fullName evidence="3">LPS-assembly lipoprotein</fullName>
    </recommendedName>
</protein>
<reference evidence="1" key="1">
    <citation type="journal article" date="2014" name="Int. J. Syst. Evol. Microbiol.">
        <title>Complete genome sequence of Corynebacterium casei LMG S-19264T (=DSM 44701T), isolated from a smear-ripened cheese.</title>
        <authorList>
            <consortium name="US DOE Joint Genome Institute (JGI-PGF)"/>
            <person name="Walter F."/>
            <person name="Albersmeier A."/>
            <person name="Kalinowski J."/>
            <person name="Ruckert C."/>
        </authorList>
    </citation>
    <scope>NUCLEOTIDE SEQUENCE</scope>
    <source>
        <strain evidence="1">CGMCC 1.15519</strain>
    </source>
</reference>
<dbReference type="PROSITE" id="PS51257">
    <property type="entry name" value="PROKAR_LIPOPROTEIN"/>
    <property type="match status" value="1"/>
</dbReference>
<evidence type="ECO:0000313" key="1">
    <source>
        <dbReference type="EMBL" id="GGE10504.1"/>
    </source>
</evidence>
<reference evidence="1" key="2">
    <citation type="submission" date="2020-09" db="EMBL/GenBank/DDBJ databases">
        <authorList>
            <person name="Sun Q."/>
            <person name="Zhou Y."/>
        </authorList>
    </citation>
    <scope>NUCLEOTIDE SEQUENCE</scope>
    <source>
        <strain evidence="1">CGMCC 1.15519</strain>
    </source>
</reference>
<gene>
    <name evidence="1" type="ORF">GCM10011529_16120</name>
</gene>
<organism evidence="1 2">
    <name type="scientific">Sandarakinorhabdus glacialis</name>
    <dbReference type="NCBI Taxonomy" id="1614636"/>
    <lineage>
        <taxon>Bacteria</taxon>
        <taxon>Pseudomonadati</taxon>
        <taxon>Pseudomonadota</taxon>
        <taxon>Alphaproteobacteria</taxon>
        <taxon>Sphingomonadales</taxon>
        <taxon>Sphingosinicellaceae</taxon>
        <taxon>Sandarakinorhabdus</taxon>
    </lineage>
</organism>
<dbReference type="EMBL" id="BMJM01000004">
    <property type="protein sequence ID" value="GGE10504.1"/>
    <property type="molecule type" value="Genomic_DNA"/>
</dbReference>
<dbReference type="Gene3D" id="3.30.160.150">
    <property type="entry name" value="Lipoprotein like domain"/>
    <property type="match status" value="1"/>
</dbReference>